<comment type="caution">
    <text evidence="2">The sequence shown here is derived from an EMBL/GenBank/DDBJ whole genome shotgun (WGS) entry which is preliminary data.</text>
</comment>
<evidence type="ECO:0000313" key="2">
    <source>
        <dbReference type="EMBL" id="MED6189914.1"/>
    </source>
</evidence>
<reference evidence="2 3" key="1">
    <citation type="journal article" date="2023" name="Plants (Basel)">
        <title>Bridging the Gap: Combining Genomics and Transcriptomics Approaches to Understand Stylosanthes scabra, an Orphan Legume from the Brazilian Caatinga.</title>
        <authorList>
            <person name="Ferreira-Neto J.R.C."/>
            <person name="da Silva M.D."/>
            <person name="Binneck E."/>
            <person name="de Melo N.F."/>
            <person name="da Silva R.H."/>
            <person name="de Melo A.L.T.M."/>
            <person name="Pandolfi V."/>
            <person name="Bustamante F.O."/>
            <person name="Brasileiro-Vidal A.C."/>
            <person name="Benko-Iseppon A.M."/>
        </authorList>
    </citation>
    <scope>NUCLEOTIDE SEQUENCE [LARGE SCALE GENOMIC DNA]</scope>
    <source>
        <tissue evidence="2">Leaves</tissue>
    </source>
</reference>
<accession>A0ABU6WX63</accession>
<protein>
    <submittedName>
        <fullName evidence="2">Uncharacterized protein</fullName>
    </submittedName>
</protein>
<gene>
    <name evidence="2" type="ORF">PIB30_100644</name>
</gene>
<dbReference type="EMBL" id="JASCZI010184078">
    <property type="protein sequence ID" value="MED6189914.1"/>
    <property type="molecule type" value="Genomic_DNA"/>
</dbReference>
<dbReference type="Proteomes" id="UP001341840">
    <property type="component" value="Unassembled WGS sequence"/>
</dbReference>
<evidence type="ECO:0000256" key="1">
    <source>
        <dbReference type="SAM" id="MobiDB-lite"/>
    </source>
</evidence>
<proteinExistence type="predicted"/>
<feature type="region of interest" description="Disordered" evidence="1">
    <location>
        <begin position="78"/>
        <end position="98"/>
    </location>
</feature>
<keyword evidence="3" id="KW-1185">Reference proteome</keyword>
<organism evidence="2 3">
    <name type="scientific">Stylosanthes scabra</name>
    <dbReference type="NCBI Taxonomy" id="79078"/>
    <lineage>
        <taxon>Eukaryota</taxon>
        <taxon>Viridiplantae</taxon>
        <taxon>Streptophyta</taxon>
        <taxon>Embryophyta</taxon>
        <taxon>Tracheophyta</taxon>
        <taxon>Spermatophyta</taxon>
        <taxon>Magnoliopsida</taxon>
        <taxon>eudicotyledons</taxon>
        <taxon>Gunneridae</taxon>
        <taxon>Pentapetalae</taxon>
        <taxon>rosids</taxon>
        <taxon>fabids</taxon>
        <taxon>Fabales</taxon>
        <taxon>Fabaceae</taxon>
        <taxon>Papilionoideae</taxon>
        <taxon>50 kb inversion clade</taxon>
        <taxon>dalbergioids sensu lato</taxon>
        <taxon>Dalbergieae</taxon>
        <taxon>Pterocarpus clade</taxon>
        <taxon>Stylosanthes</taxon>
    </lineage>
</organism>
<evidence type="ECO:0000313" key="3">
    <source>
        <dbReference type="Proteomes" id="UP001341840"/>
    </source>
</evidence>
<sequence>MTRTATYFIKLNDYDGGFVTFGDDDKGKIITIGKVAKKGHFQLVLFWSGPISPLSKPFLSIFVMAGIPIPATPNKASIPAGAMRSGDINRMNSQPRWT</sequence>
<name>A0ABU6WX63_9FABA</name>